<evidence type="ECO:0000256" key="2">
    <source>
        <dbReference type="ARBA" id="ARBA00023082"/>
    </source>
</evidence>
<dbReference type="CDD" id="cd06171">
    <property type="entry name" value="Sigma70_r4"/>
    <property type="match status" value="1"/>
</dbReference>
<comment type="caution">
    <text evidence="8">The sequence shown here is derived from an EMBL/GenBank/DDBJ whole genome shotgun (WGS) entry which is preliminary data.</text>
</comment>
<dbReference type="Pfam" id="PF04542">
    <property type="entry name" value="Sigma70_r2"/>
    <property type="match status" value="1"/>
</dbReference>
<evidence type="ECO:0000259" key="6">
    <source>
        <dbReference type="Pfam" id="PF04542"/>
    </source>
</evidence>
<evidence type="ECO:0000256" key="1">
    <source>
        <dbReference type="ARBA" id="ARBA00023015"/>
    </source>
</evidence>
<dbReference type="InterPro" id="IPR007630">
    <property type="entry name" value="RNA_pol_sigma70_r4"/>
</dbReference>
<dbReference type="InterPro" id="IPR000943">
    <property type="entry name" value="RNA_pol_sigma70"/>
</dbReference>
<evidence type="ECO:0000313" key="9">
    <source>
        <dbReference type="Proteomes" id="UP000194664"/>
    </source>
</evidence>
<dbReference type="SUPFAM" id="SSF88946">
    <property type="entry name" value="Sigma2 domain of RNA polymerase sigma factors"/>
    <property type="match status" value="1"/>
</dbReference>
<dbReference type="OrthoDB" id="9799825at2"/>
<keyword evidence="1" id="KW-0805">Transcription regulation</keyword>
<dbReference type="InterPro" id="IPR007624">
    <property type="entry name" value="RNA_pol_sigma70_r3"/>
</dbReference>
<keyword evidence="4" id="KW-0804">Transcription</keyword>
<name>A0A251X0E0_9RHOB</name>
<dbReference type="InterPro" id="IPR013325">
    <property type="entry name" value="RNA_pol_sigma_r2"/>
</dbReference>
<dbReference type="InterPro" id="IPR007627">
    <property type="entry name" value="RNA_pol_sigma70_r2"/>
</dbReference>
<dbReference type="Proteomes" id="UP000194664">
    <property type="component" value="Unassembled WGS sequence"/>
</dbReference>
<dbReference type="NCBIfam" id="TIGR02937">
    <property type="entry name" value="sigma70-ECF"/>
    <property type="match status" value="1"/>
</dbReference>
<evidence type="ECO:0000259" key="7">
    <source>
        <dbReference type="Pfam" id="PF04545"/>
    </source>
</evidence>
<organism evidence="8 9">
    <name type="scientific">Marivivens niveibacter</name>
    <dbReference type="NCBI Taxonomy" id="1930667"/>
    <lineage>
        <taxon>Bacteria</taxon>
        <taxon>Pseudomonadati</taxon>
        <taxon>Pseudomonadota</taxon>
        <taxon>Alphaproteobacteria</taxon>
        <taxon>Rhodobacterales</taxon>
        <taxon>Paracoccaceae</taxon>
        <taxon>Marivivens group</taxon>
        <taxon>Marivivens</taxon>
    </lineage>
</organism>
<reference evidence="8 9" key="1">
    <citation type="submission" date="2016-12" db="EMBL/GenBank/DDBJ databases">
        <title>The draft genome sequence of HSLHS2.</title>
        <authorList>
            <person name="Hu D."/>
            <person name="Wang L."/>
            <person name="Shao Z."/>
        </authorList>
    </citation>
    <scope>NUCLEOTIDE SEQUENCE [LARGE SCALE GENOMIC DNA]</scope>
    <source>
        <strain evidence="8">MCCC 1A06712</strain>
    </source>
</reference>
<feature type="domain" description="RNA polymerase sigma-70 region 4" evidence="7">
    <location>
        <begin position="181"/>
        <end position="230"/>
    </location>
</feature>
<dbReference type="GO" id="GO:0003899">
    <property type="term" value="F:DNA-directed RNA polymerase activity"/>
    <property type="evidence" value="ECO:0007669"/>
    <property type="project" value="InterPro"/>
</dbReference>
<dbReference type="PRINTS" id="PR00046">
    <property type="entry name" value="SIGMA70FCT"/>
</dbReference>
<dbReference type="InterPro" id="IPR014284">
    <property type="entry name" value="RNA_pol_sigma-70_dom"/>
</dbReference>
<proteinExistence type="predicted"/>
<dbReference type="Gene3D" id="1.20.140.160">
    <property type="match status" value="1"/>
</dbReference>
<sequence>MLLTKGYSEQTISPDKLVADHMHIVRKIAWHMYGRVGRMVEVDDLLQVGYMGLIDASRRYKPKAGASFGSYAAIRVRGSIVDFLRDNASVCRSTIVMQQKVRAATAKLEQALMRAPEKEEVAEELGIEVGQLEEWETRFAASQVKSLDELYTDQSKLFSDGAHTVEDKLQNQQMKAMLRRALGQLPEREALLLQLYYVEELNVYEIAKVLGVTTGRVSQIKKAAVERLRKFIAEMEEGE</sequence>
<dbReference type="GO" id="GO:0016987">
    <property type="term" value="F:sigma factor activity"/>
    <property type="evidence" value="ECO:0007669"/>
    <property type="project" value="UniProtKB-KW"/>
</dbReference>
<dbReference type="GO" id="GO:0003677">
    <property type="term" value="F:DNA binding"/>
    <property type="evidence" value="ECO:0007669"/>
    <property type="project" value="UniProtKB-KW"/>
</dbReference>
<dbReference type="NCBIfam" id="NF005413">
    <property type="entry name" value="PRK06986.1"/>
    <property type="match status" value="1"/>
</dbReference>
<dbReference type="GO" id="GO:0006352">
    <property type="term" value="P:DNA-templated transcription initiation"/>
    <property type="evidence" value="ECO:0007669"/>
    <property type="project" value="InterPro"/>
</dbReference>
<keyword evidence="2" id="KW-0731">Sigma factor</keyword>
<dbReference type="Pfam" id="PF04545">
    <property type="entry name" value="Sigma70_r4"/>
    <property type="match status" value="1"/>
</dbReference>
<feature type="domain" description="RNA polymerase sigma-70 region 3" evidence="5">
    <location>
        <begin position="100"/>
        <end position="134"/>
    </location>
</feature>
<protein>
    <submittedName>
        <fullName evidence="8">RNA polymerase subunit sigma-70</fullName>
    </submittedName>
</protein>
<dbReference type="InterPro" id="IPR012845">
    <property type="entry name" value="RNA_pol_sigma_FliA_WhiG"/>
</dbReference>
<keyword evidence="9" id="KW-1185">Reference proteome</keyword>
<evidence type="ECO:0000313" key="8">
    <source>
        <dbReference type="EMBL" id="OUD10210.1"/>
    </source>
</evidence>
<gene>
    <name evidence="8" type="ORF">BVC71_01470</name>
</gene>
<evidence type="ECO:0000256" key="3">
    <source>
        <dbReference type="ARBA" id="ARBA00023125"/>
    </source>
</evidence>
<evidence type="ECO:0000256" key="4">
    <source>
        <dbReference type="ARBA" id="ARBA00023163"/>
    </source>
</evidence>
<dbReference type="NCBIfam" id="TIGR02479">
    <property type="entry name" value="FliA_WhiG"/>
    <property type="match status" value="1"/>
</dbReference>
<dbReference type="AlphaFoldDB" id="A0A251X0E0"/>
<dbReference type="Gene3D" id="1.10.1740.10">
    <property type="match status" value="1"/>
</dbReference>
<dbReference type="EMBL" id="MSPP01000001">
    <property type="protein sequence ID" value="OUD10210.1"/>
    <property type="molecule type" value="Genomic_DNA"/>
</dbReference>
<dbReference type="InterPro" id="IPR013324">
    <property type="entry name" value="RNA_pol_sigma_r3/r4-like"/>
</dbReference>
<dbReference type="SUPFAM" id="SSF88659">
    <property type="entry name" value="Sigma3 and sigma4 domains of RNA polymerase sigma factors"/>
    <property type="match status" value="2"/>
</dbReference>
<feature type="domain" description="RNA polymerase sigma-70 region 2" evidence="6">
    <location>
        <begin position="17"/>
        <end position="88"/>
    </location>
</feature>
<dbReference type="Pfam" id="PF04539">
    <property type="entry name" value="Sigma70_r3"/>
    <property type="match status" value="1"/>
</dbReference>
<keyword evidence="3" id="KW-0238">DNA-binding</keyword>
<evidence type="ECO:0000259" key="5">
    <source>
        <dbReference type="Pfam" id="PF04539"/>
    </source>
</evidence>
<dbReference type="RefSeq" id="WP_086449861.1">
    <property type="nucleotide sequence ID" value="NZ_MSPP01000001.1"/>
</dbReference>
<dbReference type="PANTHER" id="PTHR30385">
    <property type="entry name" value="SIGMA FACTOR F FLAGELLAR"/>
    <property type="match status" value="1"/>
</dbReference>
<accession>A0A251X0E0</accession>